<evidence type="ECO:0000256" key="2">
    <source>
        <dbReference type="ARBA" id="ARBA00022803"/>
    </source>
</evidence>
<evidence type="ECO:0000313" key="6">
    <source>
        <dbReference type="Proteomes" id="UP000237655"/>
    </source>
</evidence>
<dbReference type="PANTHER" id="PTHR44858">
    <property type="entry name" value="TETRATRICOPEPTIDE REPEAT PROTEIN 6"/>
    <property type="match status" value="1"/>
</dbReference>
<evidence type="ECO:0000256" key="3">
    <source>
        <dbReference type="PROSITE-ProRule" id="PRU00339"/>
    </source>
</evidence>
<evidence type="ECO:0000256" key="4">
    <source>
        <dbReference type="SAM" id="SignalP"/>
    </source>
</evidence>
<dbReference type="RefSeq" id="WP_149615549.1">
    <property type="nucleotide sequence ID" value="NZ_CP027665.1"/>
</dbReference>
<evidence type="ECO:0000313" key="5">
    <source>
        <dbReference type="EMBL" id="AVO39870.2"/>
    </source>
</evidence>
<dbReference type="Pfam" id="PF13371">
    <property type="entry name" value="TPR_9"/>
    <property type="match status" value="1"/>
</dbReference>
<dbReference type="SUPFAM" id="SSF48452">
    <property type="entry name" value="TPR-like"/>
    <property type="match status" value="1"/>
</dbReference>
<protein>
    <submittedName>
        <fullName evidence="5">Uncharacterized protein</fullName>
    </submittedName>
</protein>
<dbReference type="InterPro" id="IPR011990">
    <property type="entry name" value="TPR-like_helical_dom_sf"/>
</dbReference>
<dbReference type="InterPro" id="IPR050498">
    <property type="entry name" value="Ycf3"/>
</dbReference>
<proteinExistence type="predicted"/>
<dbReference type="SMART" id="SM00028">
    <property type="entry name" value="TPR"/>
    <property type="match status" value="3"/>
</dbReference>
<keyword evidence="6" id="KW-1185">Reference proteome</keyword>
<dbReference type="PANTHER" id="PTHR44858:SF1">
    <property type="entry name" value="UDP-N-ACETYLGLUCOSAMINE--PEPTIDE N-ACETYLGLUCOSAMINYLTRANSFERASE SPINDLY-RELATED"/>
    <property type="match status" value="1"/>
</dbReference>
<feature type="repeat" description="TPR" evidence="3">
    <location>
        <begin position="102"/>
        <end position="135"/>
    </location>
</feature>
<gene>
    <name evidence="5" type="ORF">C6Y53_17245</name>
</gene>
<keyword evidence="1" id="KW-0677">Repeat</keyword>
<name>A0A2S0MVD9_9RHOB</name>
<keyword evidence="2 3" id="KW-0802">TPR repeat</keyword>
<dbReference type="PROSITE" id="PS50005">
    <property type="entry name" value="TPR"/>
    <property type="match status" value="1"/>
</dbReference>
<dbReference type="InterPro" id="IPR019734">
    <property type="entry name" value="TPR_rpt"/>
</dbReference>
<dbReference type="PROSITE" id="PS51257">
    <property type="entry name" value="PROKAR_LIPOPROTEIN"/>
    <property type="match status" value="1"/>
</dbReference>
<reference evidence="6" key="1">
    <citation type="submission" date="2018-03" db="EMBL/GenBank/DDBJ databases">
        <title>Genomic analysis of the strain SH-1 isolated from shrimp intestine.</title>
        <authorList>
            <person name="Kim Y.-S."/>
            <person name="Kim S.-E."/>
            <person name="Kim K.-H."/>
        </authorList>
    </citation>
    <scope>NUCLEOTIDE SEQUENCE [LARGE SCALE GENOMIC DNA]</scope>
    <source>
        <strain evidence="6">SH-1</strain>
    </source>
</reference>
<feature type="signal peptide" evidence="4">
    <location>
        <begin position="1"/>
        <end position="21"/>
    </location>
</feature>
<dbReference type="Gene3D" id="1.25.40.10">
    <property type="entry name" value="Tetratricopeptide repeat domain"/>
    <property type="match status" value="1"/>
</dbReference>
<dbReference type="EMBL" id="CP027665">
    <property type="protein sequence ID" value="AVO39870.2"/>
    <property type="molecule type" value="Genomic_DNA"/>
</dbReference>
<evidence type="ECO:0000256" key="1">
    <source>
        <dbReference type="ARBA" id="ARBA00022737"/>
    </source>
</evidence>
<keyword evidence="4" id="KW-0732">Signal</keyword>
<dbReference type="Proteomes" id="UP000237655">
    <property type="component" value="Chromosome"/>
</dbReference>
<feature type="chain" id="PRO_5022689483" evidence="4">
    <location>
        <begin position="22"/>
        <end position="188"/>
    </location>
</feature>
<sequence>MRRIVFMLGLAAAGFSGAAAAGCPPAPDHGAALAGLLEQARRAGTEAEAQRLVPDMWALWADAPDDHAQALLERGMTNRSGYNFLGALQAFDALIAYCPDYAEGYNQRAFVNYLRQDFSRALPDLDRAVALSPDHVAAIAGRALTLLALGRTGAARRDLDRALALNPWLPERRLVAPGGPLAPEEHDI</sequence>
<dbReference type="AlphaFoldDB" id="A0A2S0MVD9"/>
<dbReference type="KEGG" id="thas:C6Y53_17245"/>
<organism evidence="5 6">
    <name type="scientific">Pukyongiella litopenaei</name>
    <dbReference type="NCBI Taxonomy" id="2605946"/>
    <lineage>
        <taxon>Bacteria</taxon>
        <taxon>Pseudomonadati</taxon>
        <taxon>Pseudomonadota</taxon>
        <taxon>Alphaproteobacteria</taxon>
        <taxon>Rhodobacterales</taxon>
        <taxon>Paracoccaceae</taxon>
        <taxon>Pukyongiella</taxon>
    </lineage>
</organism>
<accession>A0A2S0MVD9</accession>